<dbReference type="InterPro" id="IPR016130">
    <property type="entry name" value="Tyr_Pase_AS"/>
</dbReference>
<sequence length="161" mass="17517">MRPDLYWLPLPDYKLAIMPRPRAGDWLADEIRAWQQQGINTVVSLLEASEVHELELGEEERLCADLGIRFLSLPIPDRGIPAHRPAVRALAYTLAAQLQAGASVAVHCRAGIGRSSLIAACVLAVLGIGDEFALISQARGVAVPDTEQQAAWLVGFRRTEA</sequence>
<dbReference type="InterPro" id="IPR029021">
    <property type="entry name" value="Prot-tyrosine_phosphatase-like"/>
</dbReference>
<dbReference type="InterPro" id="IPR000387">
    <property type="entry name" value="Tyr_Pase_dom"/>
</dbReference>
<gene>
    <name evidence="2" type="ORF">AADEFJLK_00066</name>
</gene>
<dbReference type="Proteomes" id="UP000237423">
    <property type="component" value="Unassembled WGS sequence"/>
</dbReference>
<name>A0A2S5CQN1_9GAMM</name>
<comment type="caution">
    <text evidence="2">The sequence shown here is derived from an EMBL/GenBank/DDBJ whole genome shotgun (WGS) entry which is preliminary data.</text>
</comment>
<organism evidence="2 3">
    <name type="scientific">Methylovulum psychrotolerans</name>
    <dbReference type="NCBI Taxonomy" id="1704499"/>
    <lineage>
        <taxon>Bacteria</taxon>
        <taxon>Pseudomonadati</taxon>
        <taxon>Pseudomonadota</taxon>
        <taxon>Gammaproteobacteria</taxon>
        <taxon>Methylococcales</taxon>
        <taxon>Methylococcaceae</taxon>
        <taxon>Methylovulum</taxon>
    </lineage>
</organism>
<evidence type="ECO:0000259" key="1">
    <source>
        <dbReference type="PROSITE" id="PS50056"/>
    </source>
</evidence>
<protein>
    <submittedName>
        <fullName evidence="2">Protein tyrosine phosphatase</fullName>
    </submittedName>
</protein>
<evidence type="ECO:0000313" key="3">
    <source>
        <dbReference type="Proteomes" id="UP000237423"/>
    </source>
</evidence>
<dbReference type="EMBL" id="PGFZ01000001">
    <property type="protein sequence ID" value="POZ53057.1"/>
    <property type="molecule type" value="Genomic_DNA"/>
</dbReference>
<accession>A0A2S5CQN1</accession>
<dbReference type="PROSITE" id="PS50056">
    <property type="entry name" value="TYR_PHOSPHATASE_2"/>
    <property type="match status" value="1"/>
</dbReference>
<evidence type="ECO:0000313" key="2">
    <source>
        <dbReference type="EMBL" id="POZ53057.1"/>
    </source>
</evidence>
<dbReference type="SUPFAM" id="SSF52799">
    <property type="entry name" value="(Phosphotyrosine protein) phosphatases II"/>
    <property type="match status" value="1"/>
</dbReference>
<dbReference type="RefSeq" id="WP_103972908.1">
    <property type="nucleotide sequence ID" value="NZ_PGFZ01000001.1"/>
</dbReference>
<dbReference type="PROSITE" id="PS00383">
    <property type="entry name" value="TYR_PHOSPHATASE_1"/>
    <property type="match status" value="1"/>
</dbReference>
<dbReference type="AlphaFoldDB" id="A0A2S5CQN1"/>
<reference evidence="2 3" key="1">
    <citation type="submission" date="2017-11" db="EMBL/GenBank/DDBJ databases">
        <title>Draft Genome Sequence of Methylobacter psychrotolerans Sph1T, an Obligate Methanotroph from Low-Temperature Environments.</title>
        <authorList>
            <person name="Oshkin I.Y."/>
            <person name="Miroshnikov K."/>
            <person name="Belova S.E."/>
            <person name="Korzhenkov A."/>
            <person name="Toshchakov S.V."/>
            <person name="Dedysh S.N."/>
        </authorList>
    </citation>
    <scope>NUCLEOTIDE SEQUENCE [LARGE SCALE GENOMIC DNA]</scope>
    <source>
        <strain evidence="2 3">Sph1</strain>
    </source>
</reference>
<feature type="domain" description="Tyrosine specific protein phosphatases" evidence="1">
    <location>
        <begin position="84"/>
        <end position="150"/>
    </location>
</feature>
<proteinExistence type="predicted"/>
<dbReference type="Pfam" id="PF22785">
    <property type="entry name" value="Tc-R-P"/>
    <property type="match status" value="1"/>
</dbReference>
<dbReference type="Gene3D" id="3.90.190.10">
    <property type="entry name" value="Protein tyrosine phosphatase superfamily"/>
    <property type="match status" value="1"/>
</dbReference>